<dbReference type="InterPro" id="IPR056303">
    <property type="entry name" value="AMIN-like"/>
</dbReference>
<protein>
    <recommendedName>
        <fullName evidence="2">AMIN-like domain-containing protein</fullName>
    </recommendedName>
</protein>
<name>A0A1H9LXI3_9PSEU</name>
<accession>A0A1H9LXI3</accession>
<dbReference type="STRING" id="65499.SAMN04488000_106323"/>
<proteinExistence type="predicted"/>
<dbReference type="Proteomes" id="UP000199503">
    <property type="component" value="Unassembled WGS sequence"/>
</dbReference>
<evidence type="ECO:0000259" key="2">
    <source>
        <dbReference type="Pfam" id="PF24837"/>
    </source>
</evidence>
<keyword evidence="1" id="KW-0732">Signal</keyword>
<dbReference type="AlphaFoldDB" id="A0A1H9LXI3"/>
<feature type="chain" id="PRO_5011446264" description="AMIN-like domain-containing protein" evidence="1">
    <location>
        <begin position="25"/>
        <end position="155"/>
    </location>
</feature>
<organism evidence="3 4">
    <name type="scientific">Lentzea albida</name>
    <dbReference type="NCBI Taxonomy" id="65499"/>
    <lineage>
        <taxon>Bacteria</taxon>
        <taxon>Bacillati</taxon>
        <taxon>Actinomycetota</taxon>
        <taxon>Actinomycetes</taxon>
        <taxon>Pseudonocardiales</taxon>
        <taxon>Pseudonocardiaceae</taxon>
        <taxon>Lentzea</taxon>
    </lineage>
</organism>
<gene>
    <name evidence="3" type="ORF">SAMN04488000_106323</name>
</gene>
<dbReference type="OrthoDB" id="3393679at2"/>
<evidence type="ECO:0000313" key="4">
    <source>
        <dbReference type="Proteomes" id="UP000199503"/>
    </source>
</evidence>
<reference evidence="4" key="1">
    <citation type="submission" date="2016-10" db="EMBL/GenBank/DDBJ databases">
        <authorList>
            <person name="Varghese N."/>
            <person name="Submissions S."/>
        </authorList>
    </citation>
    <scope>NUCLEOTIDE SEQUENCE [LARGE SCALE GENOMIC DNA]</scope>
    <source>
        <strain evidence="4">DSM 44437</strain>
    </source>
</reference>
<dbReference type="Pfam" id="PF24837">
    <property type="entry name" value="AMIN-like"/>
    <property type="match status" value="1"/>
</dbReference>
<evidence type="ECO:0000256" key="1">
    <source>
        <dbReference type="SAM" id="SignalP"/>
    </source>
</evidence>
<dbReference type="EMBL" id="FOFV01000006">
    <property type="protein sequence ID" value="SER16068.1"/>
    <property type="molecule type" value="Genomic_DNA"/>
</dbReference>
<feature type="domain" description="AMIN-like" evidence="2">
    <location>
        <begin position="29"/>
        <end position="154"/>
    </location>
</feature>
<keyword evidence="4" id="KW-1185">Reference proteome</keyword>
<feature type="signal peptide" evidence="1">
    <location>
        <begin position="1"/>
        <end position="24"/>
    </location>
</feature>
<sequence>MKERIAAALLSVAAMVAVVPAASASGHAELTNIRTGRHDGFERVVLDMNGLPSRSVSREANAVSNCASGRAVPMAGNEIVETTFFSAATYDGNFNRTYPGPRNFVPQGLANIKGIAITCDFESTLGIAVSYDDPDSRAEVFTLTNPDRVVIDIYS</sequence>
<evidence type="ECO:0000313" key="3">
    <source>
        <dbReference type="EMBL" id="SER16068.1"/>
    </source>
</evidence>
<dbReference type="RefSeq" id="WP_089917478.1">
    <property type="nucleotide sequence ID" value="NZ_FOFV01000006.1"/>
</dbReference>